<sequence>MVVGACGAMVWSGTEGESRAKDTGRRSPPGIEHPAPLTRADIERWLIAPMRALRDTSIVALPGNALEPVASSRPSATFDSLAFARTVLGKDTPELRAVTTWARIMAADGHAEASIAEWCALFGWKERTFYHRLRRGLDRIVKAKNHADGRLSNAA</sequence>
<proteinExistence type="predicted"/>
<evidence type="ECO:0000313" key="3">
    <source>
        <dbReference type="Proteomes" id="UP000233769"/>
    </source>
</evidence>
<evidence type="ECO:0000256" key="1">
    <source>
        <dbReference type="SAM" id="MobiDB-lite"/>
    </source>
</evidence>
<gene>
    <name evidence="2" type="ORF">TK0001_3217</name>
</gene>
<protein>
    <submittedName>
        <fullName evidence="2">Uncharacterized protein</fullName>
    </submittedName>
</protein>
<reference evidence="3" key="1">
    <citation type="submission" date="2017-10" db="EMBL/GenBank/DDBJ databases">
        <authorList>
            <person name="Regsiter A."/>
            <person name="William W."/>
        </authorList>
    </citation>
    <scope>NUCLEOTIDE SEQUENCE [LARGE SCALE GENOMIC DNA]</scope>
</reference>
<organism evidence="2 3">
    <name type="scientific">Methylorubrum extorquens</name>
    <name type="common">Methylobacterium dichloromethanicum</name>
    <name type="synonym">Methylobacterium extorquens</name>
    <dbReference type="NCBI Taxonomy" id="408"/>
    <lineage>
        <taxon>Bacteria</taxon>
        <taxon>Pseudomonadati</taxon>
        <taxon>Pseudomonadota</taxon>
        <taxon>Alphaproteobacteria</taxon>
        <taxon>Hyphomicrobiales</taxon>
        <taxon>Methylobacteriaceae</taxon>
        <taxon>Methylorubrum</taxon>
    </lineage>
</organism>
<dbReference type="Proteomes" id="UP000233769">
    <property type="component" value="Chromosome tk0001"/>
</dbReference>
<dbReference type="AlphaFoldDB" id="A0A2N9AR90"/>
<evidence type="ECO:0000313" key="2">
    <source>
        <dbReference type="EMBL" id="SOR29819.1"/>
    </source>
</evidence>
<feature type="region of interest" description="Disordered" evidence="1">
    <location>
        <begin position="13"/>
        <end position="34"/>
    </location>
</feature>
<name>A0A2N9AR90_METEX</name>
<accession>A0A2N9AR90</accession>
<dbReference type="EMBL" id="LT962688">
    <property type="protein sequence ID" value="SOR29819.1"/>
    <property type="molecule type" value="Genomic_DNA"/>
</dbReference>
<feature type="compositionally biased region" description="Basic and acidic residues" evidence="1">
    <location>
        <begin position="16"/>
        <end position="25"/>
    </location>
</feature>